<accession>A0ABS1NRR7</accession>
<dbReference type="PROSITE" id="PS00455">
    <property type="entry name" value="AMP_BINDING"/>
    <property type="match status" value="1"/>
</dbReference>
<organism evidence="3 4">
    <name type="scientific">Streptomyces coffeae</name>
    <dbReference type="NCBI Taxonomy" id="621382"/>
    <lineage>
        <taxon>Bacteria</taxon>
        <taxon>Bacillati</taxon>
        <taxon>Actinomycetota</taxon>
        <taxon>Actinomycetes</taxon>
        <taxon>Kitasatosporales</taxon>
        <taxon>Streptomycetaceae</taxon>
        <taxon>Streptomyces</taxon>
    </lineage>
</organism>
<evidence type="ECO:0000259" key="2">
    <source>
        <dbReference type="Pfam" id="PF00501"/>
    </source>
</evidence>
<evidence type="ECO:0000313" key="3">
    <source>
        <dbReference type="EMBL" id="MBL1102799.1"/>
    </source>
</evidence>
<sequence>MSLVEGLGRVAGRRSGHGVHILRRGREIAALSFGDLYQQAGRVATGLLARGVVPGDRVAVVLPTSVEFVRAFFGVLAAGAVAVPLPAPAPFSSSRTYLRRTTMALRQSRVRLVLTSESIAPVLTRSMLTASGSAAVVDVRCVMAEEATFVDRADSHEALVQYTSGTSSDPRGVVLSHGNVAAGVNAIASGTRLTDADIGCNWLPLFHDMGLIGSFITPTMHDVDIYLQPPEAFLRDPVNWLRTITRVRATFTMAPDSGYRYALQRTGPEAVGDLDLSAWRIAVNGAEPVDERLQRAFIRRFARAGLAETVFLPAYGLAEATLAVTFPPLGQPTKTIRVSREALGRGRCEAVTGTPGAYRELVSVGRPVAGMEVRLVDDQANPLGEGVVGEIHVRGTSVTAGYERHPEATRQVACPGGWVATGDIGVWHAEELYIVGRSKETVIVFGANHYASDIESVVRDIFGLRVHGVLAHQVEGHDGSGLGLIVESNERAPAAQESMSARIRSALSAELGITATHITFVGRGKIPRTSSGKMLRRSGLEVDDRGAADRRSRILLQK</sequence>
<dbReference type="EMBL" id="JAERRF010000079">
    <property type="protein sequence ID" value="MBL1102799.1"/>
    <property type="molecule type" value="Genomic_DNA"/>
</dbReference>
<proteinExistence type="inferred from homology"/>
<dbReference type="InterPro" id="IPR000873">
    <property type="entry name" value="AMP-dep_synth/lig_dom"/>
</dbReference>
<reference evidence="3 4" key="1">
    <citation type="submission" date="2021-01" db="EMBL/GenBank/DDBJ databases">
        <title>WGS of actinomycetes isolated from Thailand.</title>
        <authorList>
            <person name="Thawai C."/>
        </authorList>
    </citation>
    <scope>NUCLEOTIDE SEQUENCE [LARGE SCALE GENOMIC DNA]</scope>
    <source>
        <strain evidence="3 4">CA1R205</strain>
    </source>
</reference>
<dbReference type="Gene3D" id="3.40.50.12780">
    <property type="entry name" value="N-terminal domain of ligase-like"/>
    <property type="match status" value="1"/>
</dbReference>
<dbReference type="InterPro" id="IPR042099">
    <property type="entry name" value="ANL_N_sf"/>
</dbReference>
<evidence type="ECO:0000256" key="1">
    <source>
        <dbReference type="ARBA" id="ARBA00006432"/>
    </source>
</evidence>
<gene>
    <name evidence="3" type="ORF">JK363_40795</name>
</gene>
<dbReference type="Gene3D" id="3.30.300.30">
    <property type="match status" value="1"/>
</dbReference>
<dbReference type="Pfam" id="PF00501">
    <property type="entry name" value="AMP-binding"/>
    <property type="match status" value="1"/>
</dbReference>
<dbReference type="InterPro" id="IPR045851">
    <property type="entry name" value="AMP-bd_C_sf"/>
</dbReference>
<comment type="caution">
    <text evidence="3">The sequence shown here is derived from an EMBL/GenBank/DDBJ whole genome shotgun (WGS) entry which is preliminary data.</text>
</comment>
<dbReference type="SUPFAM" id="SSF56801">
    <property type="entry name" value="Acetyl-CoA synthetase-like"/>
    <property type="match status" value="1"/>
</dbReference>
<protein>
    <submittedName>
        <fullName evidence="3">AMP-binding protein</fullName>
    </submittedName>
</protein>
<dbReference type="RefSeq" id="WP_201883386.1">
    <property type="nucleotide sequence ID" value="NZ_JAERRF010000079.1"/>
</dbReference>
<keyword evidence="4" id="KW-1185">Reference proteome</keyword>
<dbReference type="PANTHER" id="PTHR22754">
    <property type="entry name" value="DISCO-INTERACTING PROTEIN 2 DIP2 -RELATED"/>
    <property type="match status" value="1"/>
</dbReference>
<dbReference type="InterPro" id="IPR020845">
    <property type="entry name" value="AMP-binding_CS"/>
</dbReference>
<dbReference type="Proteomes" id="UP000634229">
    <property type="component" value="Unassembled WGS sequence"/>
</dbReference>
<feature type="domain" description="AMP-dependent synthetase/ligase" evidence="2">
    <location>
        <begin position="27"/>
        <end position="402"/>
    </location>
</feature>
<name>A0ABS1NRR7_9ACTN</name>
<evidence type="ECO:0000313" key="4">
    <source>
        <dbReference type="Proteomes" id="UP000634229"/>
    </source>
</evidence>
<dbReference type="PANTHER" id="PTHR22754:SF32">
    <property type="entry name" value="DISCO-INTERACTING PROTEIN 2"/>
    <property type="match status" value="1"/>
</dbReference>
<comment type="similarity">
    <text evidence="1">Belongs to the ATP-dependent AMP-binding enzyme family.</text>
</comment>